<comment type="catalytic activity">
    <reaction evidence="14">
        <text>ATP + H2O = ADP + phosphate + H(+)</text>
        <dbReference type="Rhea" id="RHEA:13065"/>
        <dbReference type="ChEBI" id="CHEBI:15377"/>
        <dbReference type="ChEBI" id="CHEBI:15378"/>
        <dbReference type="ChEBI" id="CHEBI:30616"/>
        <dbReference type="ChEBI" id="CHEBI:43474"/>
        <dbReference type="ChEBI" id="CHEBI:456216"/>
        <dbReference type="EC" id="5.6.2.4"/>
    </reaction>
</comment>
<evidence type="ECO:0000256" key="14">
    <source>
        <dbReference type="ARBA" id="ARBA00048988"/>
    </source>
</evidence>
<dbReference type="InterPro" id="IPR027417">
    <property type="entry name" value="P-loop_NTPase"/>
</dbReference>
<keyword evidence="10" id="KW-0413">Isomerase</keyword>
<evidence type="ECO:0000256" key="2">
    <source>
        <dbReference type="ARBA" id="ARBA00022741"/>
    </source>
</evidence>
<keyword evidence="6" id="KW-0269">Exonuclease</keyword>
<evidence type="ECO:0000256" key="13">
    <source>
        <dbReference type="ARBA" id="ARBA00034923"/>
    </source>
</evidence>
<dbReference type="Pfam" id="PF13361">
    <property type="entry name" value="UvrD_C"/>
    <property type="match status" value="1"/>
</dbReference>
<dbReference type="PROSITE" id="PS51217">
    <property type="entry name" value="UVRD_HELICASE_CTER"/>
    <property type="match status" value="1"/>
</dbReference>
<dbReference type="Pfam" id="PF00580">
    <property type="entry name" value="UvrD-helicase"/>
    <property type="match status" value="1"/>
</dbReference>
<keyword evidence="1" id="KW-0540">Nuclease</keyword>
<protein>
    <recommendedName>
        <fullName evidence="12">DNA 3'-5' helicase</fullName>
        <ecNumber evidence="12">5.6.2.4</ecNumber>
    </recommendedName>
    <alternativeName>
        <fullName evidence="13">DNA 3'-5' helicase II</fullName>
    </alternativeName>
</protein>
<evidence type="ECO:0000256" key="4">
    <source>
        <dbReference type="ARBA" id="ARBA00022801"/>
    </source>
</evidence>
<reference evidence="18 19" key="1">
    <citation type="journal article" date="2019" name="Microbiome">
        <title>Annotated bacterial chromosomes from frame-shift-corrected long-read metagenomic data.</title>
        <authorList>
            <person name="Arumugam K."/>
            <person name="Bagci C."/>
            <person name="Bessarab I."/>
            <person name="Beier S."/>
            <person name="Buchfink B."/>
            <person name="Gorska A."/>
            <person name="Qiu G."/>
            <person name="Huson D.H."/>
            <person name="Williams R.B.H."/>
        </authorList>
    </citation>
    <scope>NUCLEOTIDE SEQUENCE [LARGE SCALE GENOMIC DNA]</scope>
    <source>
        <strain evidence="18">SSA1</strain>
    </source>
</reference>
<keyword evidence="5 15" id="KW-0347">Helicase</keyword>
<accession>A0A7D5SB69</accession>
<dbReference type="GO" id="GO:0005524">
    <property type="term" value="F:ATP binding"/>
    <property type="evidence" value="ECO:0007669"/>
    <property type="project" value="UniProtKB-UniRule"/>
</dbReference>
<dbReference type="Gene3D" id="3.90.320.10">
    <property type="match status" value="1"/>
</dbReference>
<feature type="domain" description="UvrD-like helicase ATP-binding" evidence="16">
    <location>
        <begin position="1"/>
        <end position="400"/>
    </location>
</feature>
<feature type="domain" description="UvrD-like helicase C-terminal" evidence="17">
    <location>
        <begin position="401"/>
        <end position="696"/>
    </location>
</feature>
<dbReference type="EC" id="5.6.2.4" evidence="12"/>
<evidence type="ECO:0000313" key="19">
    <source>
        <dbReference type="Proteomes" id="UP000509684"/>
    </source>
</evidence>
<dbReference type="GO" id="GO:0005829">
    <property type="term" value="C:cytosol"/>
    <property type="evidence" value="ECO:0007669"/>
    <property type="project" value="TreeGrafter"/>
</dbReference>
<evidence type="ECO:0000313" key="18">
    <source>
        <dbReference type="EMBL" id="QLH52416.1"/>
    </source>
</evidence>
<dbReference type="Gene3D" id="3.40.50.300">
    <property type="entry name" value="P-loop containing nucleotide triphosphate hydrolases"/>
    <property type="match status" value="4"/>
</dbReference>
<feature type="binding site" evidence="15">
    <location>
        <begin position="10"/>
        <end position="17"/>
    </location>
    <ligand>
        <name>ATP</name>
        <dbReference type="ChEBI" id="CHEBI:30616"/>
    </ligand>
</feature>
<dbReference type="SUPFAM" id="SSF52540">
    <property type="entry name" value="P-loop containing nucleoside triphosphate hydrolases"/>
    <property type="match status" value="1"/>
</dbReference>
<comment type="catalytic activity">
    <reaction evidence="11">
        <text>Couples ATP hydrolysis with the unwinding of duplex DNA by translocating in the 3'-5' direction.</text>
        <dbReference type="EC" id="5.6.2.4"/>
    </reaction>
</comment>
<dbReference type="AlphaFoldDB" id="A0A7D5SB69"/>
<name>A0A7D5SB69_9PROT</name>
<dbReference type="InterPro" id="IPR000212">
    <property type="entry name" value="DNA_helicase_UvrD/REP"/>
</dbReference>
<proteinExistence type="predicted"/>
<dbReference type="InterPro" id="IPR014016">
    <property type="entry name" value="UvrD-like_ATP-bd"/>
</dbReference>
<dbReference type="GO" id="GO:0000725">
    <property type="term" value="P:recombinational repair"/>
    <property type="evidence" value="ECO:0007669"/>
    <property type="project" value="TreeGrafter"/>
</dbReference>
<keyword evidence="8" id="KW-0238">DNA-binding</keyword>
<dbReference type="Pfam" id="PF12705">
    <property type="entry name" value="PDDEXK_1"/>
    <property type="match status" value="1"/>
</dbReference>
<gene>
    <name evidence="18" type="ORF">HWD57_03195</name>
</gene>
<dbReference type="GO" id="GO:0003677">
    <property type="term" value="F:DNA binding"/>
    <property type="evidence" value="ECO:0007669"/>
    <property type="project" value="UniProtKB-KW"/>
</dbReference>
<dbReference type="PROSITE" id="PS51198">
    <property type="entry name" value="UVRD_HELICASE_ATP_BIND"/>
    <property type="match status" value="1"/>
</dbReference>
<evidence type="ECO:0000256" key="5">
    <source>
        <dbReference type="ARBA" id="ARBA00022806"/>
    </source>
</evidence>
<dbReference type="GO" id="GO:0043138">
    <property type="term" value="F:3'-5' DNA helicase activity"/>
    <property type="evidence" value="ECO:0007669"/>
    <property type="project" value="UniProtKB-EC"/>
</dbReference>
<evidence type="ECO:0000256" key="9">
    <source>
        <dbReference type="ARBA" id="ARBA00023204"/>
    </source>
</evidence>
<keyword evidence="7 15" id="KW-0067">ATP-binding</keyword>
<keyword evidence="4 15" id="KW-0378">Hydrolase</keyword>
<dbReference type="PANTHER" id="PTHR11070:SF2">
    <property type="entry name" value="ATP-DEPENDENT DNA HELICASE SRS2"/>
    <property type="match status" value="1"/>
</dbReference>
<evidence type="ECO:0000256" key="8">
    <source>
        <dbReference type="ARBA" id="ARBA00023125"/>
    </source>
</evidence>
<evidence type="ECO:0000256" key="10">
    <source>
        <dbReference type="ARBA" id="ARBA00023235"/>
    </source>
</evidence>
<keyword evidence="3" id="KW-0227">DNA damage</keyword>
<sequence>MKANITFISAGAGSGKTHRLTELLYSELTAGGIRPSGVVATTFTKKAATELRERVREHLLKQGNFGLANAMGQARIGTVNSVCGQLIARFAFEAGMSTEQQVLEEVQASTLVGRAIDAVLDGSAMSELLALVRRLGLEEDWKEALQSLVNQIRSNDIPLARVAGFAQTNADDLLSHFPKPAAQELDAELLRAIKTALPEVEAIALAGGKKNTNAYLALIKGFALNLERHAASWSEWAKLAKEAPEASLRPTIEPIAELAGRVAEHHGLHADLRCYLALMFDLAAKVLANYQAIKQELGALDFADQEHQLLGLLDHPEVAAVLDDELDFLMVDEFQDTSPIQLALFLKLARFAKKVYWVGDIKQAIYGFRGSDTELMQAILGELPKLGGTKEFMSSSWRSRPDLVKTVNAVFTHAFENSLPKAEVELKPERNESLTGSALANWILGGKNAGQEASALAAGVQKLIDSGYVIFDKPNKGLRPVRFGDVAILSRSHDGVKTLAAALSTLGIPVATAQPGLLATPEAILALACLRRLNDPGDTVATAEIVSLADGLEPEVWVADRLKYLAKDGNADRWLEEAIDGHTAHPVLGLIAGLRSTMPVLAPRETLATVIAACSLPEKVVRWTPDLDRVRVRLANLEALIVLAEQYEDLCRSGQHAASISGLILWFGEIAQQEKDMLAEPAIDAVKVMTHHAAKGLEWPVVVLTDLAKDIKDRLWSITAQSGMGFDAQDPLADRSIRYWPWPFGQQQKVAVADAIALSPIAEGFRKSAIEESKRLLYVSMTRARDLLVLVRSSRKLTGEWLDCVEAPWLLQEDGSNTVALPSGEHIPAERWVLDPLEEADNGDEAPFSSLHWFKSGGHTVRRLPLNFSPSAEEKGLAKVLEKCQIGERIPVAGGVDMSVLGTAIHACIGLSFTDRNIPLSEAEVKNILCRFDVAEFLSPAAVLQQISALHDWLASRWPGAKPHAEIAVQHVLKSGQILNGRIDLLLETENGLILIDHKSSQLAPDHWGQLADEYGVQMAAYAGAVETATGRTIVENWLFLPVAGGALGIEPS</sequence>
<dbReference type="PANTHER" id="PTHR11070">
    <property type="entry name" value="UVRD / RECB / PCRA DNA HELICASE FAMILY MEMBER"/>
    <property type="match status" value="1"/>
</dbReference>
<dbReference type="GO" id="GO:0004527">
    <property type="term" value="F:exonuclease activity"/>
    <property type="evidence" value="ECO:0007669"/>
    <property type="project" value="UniProtKB-KW"/>
</dbReference>
<dbReference type="Proteomes" id="UP000509684">
    <property type="component" value="Chromosome"/>
</dbReference>
<evidence type="ECO:0000256" key="3">
    <source>
        <dbReference type="ARBA" id="ARBA00022763"/>
    </source>
</evidence>
<dbReference type="EMBL" id="CP058708">
    <property type="protein sequence ID" value="QLH52416.1"/>
    <property type="molecule type" value="Genomic_DNA"/>
</dbReference>
<dbReference type="SUPFAM" id="SSF52980">
    <property type="entry name" value="Restriction endonuclease-like"/>
    <property type="match status" value="1"/>
</dbReference>
<evidence type="ECO:0000256" key="6">
    <source>
        <dbReference type="ARBA" id="ARBA00022839"/>
    </source>
</evidence>
<keyword evidence="9" id="KW-0234">DNA repair</keyword>
<keyword evidence="2 15" id="KW-0547">Nucleotide-binding</keyword>
<evidence type="ECO:0000256" key="12">
    <source>
        <dbReference type="ARBA" id="ARBA00034808"/>
    </source>
</evidence>
<dbReference type="InterPro" id="IPR011604">
    <property type="entry name" value="PDDEXK-like_dom_sf"/>
</dbReference>
<evidence type="ECO:0000256" key="7">
    <source>
        <dbReference type="ARBA" id="ARBA00022840"/>
    </source>
</evidence>
<organism evidence="18 19">
    <name type="scientific">Candidatus Accumulibacter cognatus</name>
    <dbReference type="NCBI Taxonomy" id="2954383"/>
    <lineage>
        <taxon>Bacteria</taxon>
        <taxon>Pseudomonadati</taxon>
        <taxon>Pseudomonadota</taxon>
        <taxon>Betaproteobacteria</taxon>
        <taxon>Candidatus Accumulibacter</taxon>
    </lineage>
</organism>
<dbReference type="InterPro" id="IPR038726">
    <property type="entry name" value="PDDEXK_AddAB-type"/>
</dbReference>
<dbReference type="KEGG" id="acog:HWD57_03195"/>
<evidence type="ECO:0000256" key="1">
    <source>
        <dbReference type="ARBA" id="ARBA00022722"/>
    </source>
</evidence>
<dbReference type="InterPro" id="IPR011335">
    <property type="entry name" value="Restrct_endonuc-II-like"/>
</dbReference>
<evidence type="ECO:0000259" key="17">
    <source>
        <dbReference type="PROSITE" id="PS51217"/>
    </source>
</evidence>
<evidence type="ECO:0000256" key="11">
    <source>
        <dbReference type="ARBA" id="ARBA00034617"/>
    </source>
</evidence>
<dbReference type="InterPro" id="IPR014017">
    <property type="entry name" value="DNA_helicase_UvrD-like_C"/>
</dbReference>
<evidence type="ECO:0000259" key="16">
    <source>
        <dbReference type="PROSITE" id="PS51198"/>
    </source>
</evidence>
<evidence type="ECO:0000256" key="15">
    <source>
        <dbReference type="PROSITE-ProRule" id="PRU00560"/>
    </source>
</evidence>